<evidence type="ECO:0000313" key="2">
    <source>
        <dbReference type="EMBL" id="MFC3002312.1"/>
    </source>
</evidence>
<organism evidence="2 3">
    <name type="scientific">Falsiroseomonas tokyonensis</name>
    <dbReference type="NCBI Taxonomy" id="430521"/>
    <lineage>
        <taxon>Bacteria</taxon>
        <taxon>Pseudomonadati</taxon>
        <taxon>Pseudomonadota</taxon>
        <taxon>Alphaproteobacteria</taxon>
        <taxon>Acetobacterales</taxon>
        <taxon>Roseomonadaceae</taxon>
        <taxon>Falsiroseomonas</taxon>
    </lineage>
</organism>
<evidence type="ECO:0008006" key="4">
    <source>
        <dbReference type="Google" id="ProtNLM"/>
    </source>
</evidence>
<protein>
    <recommendedName>
        <fullName evidence="4">Rad50/SbcC-type AAA domain-containing protein</fullName>
    </recommendedName>
</protein>
<name>A0ABV7BXG2_9PROT</name>
<feature type="coiled-coil region" evidence="1">
    <location>
        <begin position="349"/>
        <end position="393"/>
    </location>
</feature>
<sequence length="578" mass="62355">MTLKVRDVLGVVSASLPLEKITLVGGGNGQGKSSLLQACAAVALRMPKLRGASRKADFAHVVRRGSADGGAATLSWETGMRRISWPSGDVHSTGDGDARHMGSPLGIGAVRFMELPPKERLSVLAERLDLAPTLDDIAAWLAPKDDRGKPLPEAEEDRQARLDLATALHSKVDISGWDACEKTAREYALKLKGRWEEVARPANWGPQKAATWVPEGLLPDEPYDLAEVAAEMDAAKAAYQAALRAGSASEAEIALAREAAAPLDDLLKAGEACQAAVLAAQETLTALEQRLKDLPRPTDALPLHTCPHCEAEIRVTINAAIDEIRLEKPPAEAAKKASPAENAKRRTAITAARDAIRGAQDALEQARRAAQENSAAVATAEEAKKRLARLQAMPKQDPEAVGRAQLAATQAETKHRLVSTMLRAREIYRDWCAQQPIINCLASTGVRMTVMERRMGAFNAELAALCQVGRFGPVTLTGEGELRYGESSWEQMAESERWRAELLLTLAFAKREGAQLVLVDRLDVLVPTQRPGVCELLIHIGIPALVAMSARNPEALPNLEAANYGRRAWIEGGVLRLL</sequence>
<keyword evidence="3" id="KW-1185">Reference proteome</keyword>
<keyword evidence="1" id="KW-0175">Coiled coil</keyword>
<evidence type="ECO:0000256" key="1">
    <source>
        <dbReference type="SAM" id="Coils"/>
    </source>
</evidence>
<dbReference type="RefSeq" id="WP_216838400.1">
    <property type="nucleotide sequence ID" value="NZ_JAFNJS010000006.1"/>
</dbReference>
<dbReference type="EMBL" id="JBHRSB010000006">
    <property type="protein sequence ID" value="MFC3002312.1"/>
    <property type="molecule type" value="Genomic_DNA"/>
</dbReference>
<comment type="caution">
    <text evidence="2">The sequence shown here is derived from an EMBL/GenBank/DDBJ whole genome shotgun (WGS) entry which is preliminary data.</text>
</comment>
<dbReference type="Proteomes" id="UP001595420">
    <property type="component" value="Unassembled WGS sequence"/>
</dbReference>
<gene>
    <name evidence="2" type="ORF">ACFOD3_20605</name>
</gene>
<accession>A0ABV7BXG2</accession>
<proteinExistence type="predicted"/>
<reference evidence="3" key="1">
    <citation type="journal article" date="2019" name="Int. J. Syst. Evol. Microbiol.">
        <title>The Global Catalogue of Microorganisms (GCM) 10K type strain sequencing project: providing services to taxonomists for standard genome sequencing and annotation.</title>
        <authorList>
            <consortium name="The Broad Institute Genomics Platform"/>
            <consortium name="The Broad Institute Genome Sequencing Center for Infectious Disease"/>
            <person name="Wu L."/>
            <person name="Ma J."/>
        </authorList>
    </citation>
    <scope>NUCLEOTIDE SEQUENCE [LARGE SCALE GENOMIC DNA]</scope>
    <source>
        <strain evidence="3">CGMCC 1.16855</strain>
    </source>
</reference>
<evidence type="ECO:0000313" key="3">
    <source>
        <dbReference type="Proteomes" id="UP001595420"/>
    </source>
</evidence>